<dbReference type="GO" id="GO:0046872">
    <property type="term" value="F:metal ion binding"/>
    <property type="evidence" value="ECO:0007669"/>
    <property type="project" value="UniProtKB-KW"/>
</dbReference>
<dbReference type="OMA" id="KYDTTSW"/>
<dbReference type="GO" id="GO:0005524">
    <property type="term" value="F:ATP binding"/>
    <property type="evidence" value="ECO:0007669"/>
    <property type="project" value="InterPro"/>
</dbReference>
<dbReference type="PANTHER" id="PTHR43462">
    <property type="entry name" value="ALANYL-TRNA EDITING PROTEIN"/>
    <property type="match status" value="1"/>
</dbReference>
<dbReference type="Pfam" id="PF07973">
    <property type="entry name" value="tRNA_SAD"/>
    <property type="match status" value="1"/>
</dbReference>
<name>G8YL14_PICSO</name>
<dbReference type="InterPro" id="IPR009000">
    <property type="entry name" value="Transl_B-barrel_sf"/>
</dbReference>
<evidence type="ECO:0000256" key="2">
    <source>
        <dbReference type="ARBA" id="ARBA00004496"/>
    </source>
</evidence>
<comment type="subcellular location">
    <subcellularLocation>
        <location evidence="2">Cytoplasm</location>
    </subcellularLocation>
</comment>
<evidence type="ECO:0000256" key="1">
    <source>
        <dbReference type="ARBA" id="ARBA00001947"/>
    </source>
</evidence>
<protein>
    <submittedName>
        <fullName evidence="7">Piso0_001527 protein</fullName>
    </submittedName>
</protein>
<dbReference type="Proteomes" id="UP000005222">
    <property type="component" value="Chromosome F"/>
</dbReference>
<keyword evidence="8" id="KW-1185">Reference proteome</keyword>
<dbReference type="FunCoup" id="G8YL14">
    <property type="interactions" value="418"/>
</dbReference>
<dbReference type="GO" id="GO:0004813">
    <property type="term" value="F:alanine-tRNA ligase activity"/>
    <property type="evidence" value="ECO:0007669"/>
    <property type="project" value="InterPro"/>
</dbReference>
<dbReference type="PANTHER" id="PTHR43462:SF1">
    <property type="entry name" value="ALANYL-TRNA EDITING PROTEIN AARSD1"/>
    <property type="match status" value="1"/>
</dbReference>
<dbReference type="GO" id="GO:0006419">
    <property type="term" value="P:alanyl-tRNA aminoacylation"/>
    <property type="evidence" value="ECO:0007669"/>
    <property type="project" value="InterPro"/>
</dbReference>
<dbReference type="OrthoDB" id="288942at2759"/>
<dbReference type="InterPro" id="IPR018163">
    <property type="entry name" value="Thr/Ala-tRNA-synth_IIc_edit"/>
</dbReference>
<dbReference type="GO" id="GO:0003676">
    <property type="term" value="F:nucleic acid binding"/>
    <property type="evidence" value="ECO:0007669"/>
    <property type="project" value="InterPro"/>
</dbReference>
<accession>G8YL14</accession>
<evidence type="ECO:0000313" key="8">
    <source>
        <dbReference type="Proteomes" id="UP000005222"/>
    </source>
</evidence>
<dbReference type="GO" id="GO:0002196">
    <property type="term" value="F:Ser-tRNA(Ala) deacylase activity"/>
    <property type="evidence" value="ECO:0007669"/>
    <property type="project" value="TreeGrafter"/>
</dbReference>
<evidence type="ECO:0000256" key="4">
    <source>
        <dbReference type="ARBA" id="ARBA00022723"/>
    </source>
</evidence>
<dbReference type="Gene3D" id="3.30.980.10">
    <property type="entry name" value="Threonyl-trna Synthetase, Chain A, domain 2"/>
    <property type="match status" value="1"/>
</dbReference>
<proteinExistence type="inferred from homology"/>
<comment type="similarity">
    <text evidence="3">Belongs to the class-II aminoacyl-tRNA synthetase family. Alax-L subfamily.</text>
</comment>
<keyword evidence="5" id="KW-0862">Zinc</keyword>
<dbReference type="STRING" id="559304.G8YL14"/>
<dbReference type="Gene3D" id="2.40.30.130">
    <property type="match status" value="1"/>
</dbReference>
<evidence type="ECO:0000256" key="5">
    <source>
        <dbReference type="ARBA" id="ARBA00022833"/>
    </source>
</evidence>
<organism evidence="7 8">
    <name type="scientific">Pichia sorbitophila (strain ATCC MYA-4447 / BCRC 22081 / CBS 7064 / NBRC 10061 / NRRL Y-12695)</name>
    <name type="common">Hybrid yeast</name>
    <dbReference type="NCBI Taxonomy" id="559304"/>
    <lineage>
        <taxon>Eukaryota</taxon>
        <taxon>Fungi</taxon>
        <taxon>Dikarya</taxon>
        <taxon>Ascomycota</taxon>
        <taxon>Saccharomycotina</taxon>
        <taxon>Pichiomycetes</taxon>
        <taxon>Debaryomycetaceae</taxon>
        <taxon>Millerozyma</taxon>
    </lineage>
</organism>
<dbReference type="InterPro" id="IPR018165">
    <property type="entry name" value="Ala-tRNA-synth_IIc_core"/>
</dbReference>
<dbReference type="SUPFAM" id="SSF55186">
    <property type="entry name" value="ThrRS/AlaRS common domain"/>
    <property type="match status" value="1"/>
</dbReference>
<dbReference type="HOGENOM" id="CLU_004485_7_1_1"/>
<dbReference type="SUPFAM" id="SSF50447">
    <property type="entry name" value="Translation proteins"/>
    <property type="match status" value="1"/>
</dbReference>
<dbReference type="InterPro" id="IPR051335">
    <property type="entry name" value="Alanyl-tRNA_Editing_Enzymes"/>
</dbReference>
<dbReference type="EMBL" id="FO082054">
    <property type="protein sequence ID" value="CCE88748.1"/>
    <property type="molecule type" value="Genomic_DNA"/>
</dbReference>
<dbReference type="SMART" id="SM00863">
    <property type="entry name" value="tRNA_SAD"/>
    <property type="match status" value="1"/>
</dbReference>
<keyword evidence="4" id="KW-0479">Metal-binding</keyword>
<feature type="domain" description="Alanyl-transfer RNA synthetases family profile" evidence="6">
    <location>
        <begin position="1"/>
        <end position="265"/>
    </location>
</feature>
<dbReference type="PROSITE" id="PS50860">
    <property type="entry name" value="AA_TRNA_LIGASE_II_ALA"/>
    <property type="match status" value="1"/>
</dbReference>
<evidence type="ECO:0000313" key="7">
    <source>
        <dbReference type="EMBL" id="CCE88748.1"/>
    </source>
</evidence>
<sequence length="436" mass="48169">MTISSTIVGNLACQRNSFAKTLQASVVSCVPYDTKKSKSKNKGSSTNDKNKYALELSDTVLFPEGGGQPSDVGLIQLPDGIKVEVEEVLRDKLTAIHITSQYVEPETKVHLEVDWKRRFDIMQQHTGQHLLSAVLDTYGLNTLSWSMGELINYIELGKQISAEMVAEVADKVNSLIQESLPITVIQGDPVKDKEKLKIPDDYDINQGIIRIVKIGELDQNPCCGTHLQSTSQLQSIALLHQTKIRGGNSRLHFVCGSRVHKYSSQMFHTLKTLGSQLSCPQEELSEKVSQLSTNYKKSLAKEQALLKEISSIHAGEVYKSLGTNSVDYVYREENDAEYMNQFQKALLTLINSKEGGPVNLNAKTVVMIVGSSGTGGSIKILGPMAQEISNELKKLISALKGGGKGDFFQGKVTKYEKNELPEVFDYLKLLKQEKEA</sequence>
<evidence type="ECO:0000259" key="6">
    <source>
        <dbReference type="PROSITE" id="PS50860"/>
    </source>
</evidence>
<dbReference type="eggNOG" id="KOG2105">
    <property type="taxonomic scope" value="Eukaryota"/>
</dbReference>
<gene>
    <name evidence="7" type="primary">Piso0_001527</name>
    <name evidence="7" type="ORF">GNLVRS01_PISO0F08365g</name>
</gene>
<evidence type="ECO:0000256" key="3">
    <source>
        <dbReference type="ARBA" id="ARBA00008429"/>
    </source>
</evidence>
<dbReference type="GO" id="GO:0005737">
    <property type="term" value="C:cytoplasm"/>
    <property type="evidence" value="ECO:0007669"/>
    <property type="project" value="UniProtKB-SubCell"/>
</dbReference>
<dbReference type="InParanoid" id="G8YL14"/>
<reference evidence="7 8" key="1">
    <citation type="journal article" date="2012" name="G3 (Bethesda)">
        <title>Pichia sorbitophila, an interspecies yeast hybrid reveals early steps of genome resolution following polyploidization.</title>
        <authorList>
            <person name="Leh Louis V."/>
            <person name="Despons L."/>
            <person name="Friedrich A."/>
            <person name="Martin T."/>
            <person name="Durrens P."/>
            <person name="Casaregola S."/>
            <person name="Neuveglise C."/>
            <person name="Fairhead C."/>
            <person name="Marck C."/>
            <person name="Cruz J.A."/>
            <person name="Straub M.L."/>
            <person name="Kugler V."/>
            <person name="Sacerdot C."/>
            <person name="Uzunov Z."/>
            <person name="Thierry A."/>
            <person name="Weiss S."/>
            <person name="Bleykasten C."/>
            <person name="De Montigny J."/>
            <person name="Jacques N."/>
            <person name="Jung P."/>
            <person name="Lemaire M."/>
            <person name="Mallet S."/>
            <person name="Morel G."/>
            <person name="Richard G.F."/>
            <person name="Sarkar A."/>
            <person name="Savel G."/>
            <person name="Schacherer J."/>
            <person name="Seret M.L."/>
            <person name="Talla E."/>
            <person name="Samson G."/>
            <person name="Jubin C."/>
            <person name="Poulain J."/>
            <person name="Vacherie B."/>
            <person name="Barbe V."/>
            <person name="Pelletier E."/>
            <person name="Sherman D.J."/>
            <person name="Westhof E."/>
            <person name="Weissenbach J."/>
            <person name="Baret P.V."/>
            <person name="Wincker P."/>
            <person name="Gaillardin C."/>
            <person name="Dujon B."/>
            <person name="Souciet J.L."/>
        </authorList>
    </citation>
    <scope>NUCLEOTIDE SEQUENCE [LARGE SCALE GENOMIC DNA]</scope>
    <source>
        <strain evidence="8">ATCC MYA-4447 / BCRC 22081 / CBS 7064 / NBRC 10061 / NRRL Y-12695</strain>
    </source>
</reference>
<dbReference type="AlphaFoldDB" id="G8YL14"/>
<comment type="cofactor">
    <cofactor evidence="1">
        <name>Zn(2+)</name>
        <dbReference type="ChEBI" id="CHEBI:29105"/>
    </cofactor>
</comment>
<dbReference type="InterPro" id="IPR012947">
    <property type="entry name" value="tRNA_SAD"/>
</dbReference>